<dbReference type="InterPro" id="IPR036770">
    <property type="entry name" value="Ankyrin_rpt-contain_sf"/>
</dbReference>
<dbReference type="Pfam" id="PF12796">
    <property type="entry name" value="Ank_2"/>
    <property type="match status" value="2"/>
</dbReference>
<dbReference type="VEuPathDB" id="CryptoDB:Cvel_442"/>
<evidence type="ECO:0000313" key="2">
    <source>
        <dbReference type="EMBL" id="CEM16683.1"/>
    </source>
</evidence>
<dbReference type="Pfam" id="PF00023">
    <property type="entry name" value="Ank"/>
    <property type="match status" value="2"/>
</dbReference>
<dbReference type="PRINTS" id="PR01415">
    <property type="entry name" value="ANKYRIN"/>
</dbReference>
<dbReference type="EMBL" id="CDMZ01000551">
    <property type="protein sequence ID" value="CEM16683.1"/>
    <property type="molecule type" value="Genomic_DNA"/>
</dbReference>
<keyword evidence="1" id="KW-0040">ANK repeat</keyword>
<feature type="repeat" description="ANK" evidence="1">
    <location>
        <begin position="364"/>
        <end position="396"/>
    </location>
</feature>
<gene>
    <name evidence="2" type="ORF">Cvel_442</name>
</gene>
<organism evidence="2">
    <name type="scientific">Chromera velia CCMP2878</name>
    <dbReference type="NCBI Taxonomy" id="1169474"/>
    <lineage>
        <taxon>Eukaryota</taxon>
        <taxon>Sar</taxon>
        <taxon>Alveolata</taxon>
        <taxon>Colpodellida</taxon>
        <taxon>Chromeraceae</taxon>
        <taxon>Chromera</taxon>
    </lineage>
</organism>
<feature type="repeat" description="ANK" evidence="1">
    <location>
        <begin position="265"/>
        <end position="297"/>
    </location>
</feature>
<dbReference type="PhylomeDB" id="A0A0G4FQH0"/>
<dbReference type="PANTHER" id="PTHR46224">
    <property type="entry name" value="ANKYRIN REPEAT FAMILY PROTEIN"/>
    <property type="match status" value="1"/>
</dbReference>
<dbReference type="PANTHER" id="PTHR46224:SF64">
    <property type="entry name" value="IQ MOTIF AND ANKYRIN REPEAT DOMAIN-CONTAINING PROTEIN 1"/>
    <property type="match status" value="1"/>
</dbReference>
<protein>
    <submittedName>
        <fullName evidence="2">Uncharacterized protein</fullName>
    </submittedName>
</protein>
<dbReference type="AlphaFoldDB" id="A0A0G4FQH0"/>
<accession>A0A0G4FQH0</accession>
<reference evidence="2" key="1">
    <citation type="submission" date="2014-11" db="EMBL/GenBank/DDBJ databases">
        <authorList>
            <person name="Otto D Thomas"/>
            <person name="Naeem Raeece"/>
        </authorList>
    </citation>
    <scope>NUCLEOTIDE SEQUENCE</scope>
</reference>
<dbReference type="SMART" id="SM00248">
    <property type="entry name" value="ANK"/>
    <property type="match status" value="9"/>
</dbReference>
<feature type="repeat" description="ANK" evidence="1">
    <location>
        <begin position="232"/>
        <end position="264"/>
    </location>
</feature>
<dbReference type="PROSITE" id="PS50297">
    <property type="entry name" value="ANK_REP_REGION"/>
    <property type="match status" value="7"/>
</dbReference>
<proteinExistence type="predicted"/>
<dbReference type="Gene3D" id="1.25.40.20">
    <property type="entry name" value="Ankyrin repeat-containing domain"/>
    <property type="match status" value="3"/>
</dbReference>
<dbReference type="InterPro" id="IPR051616">
    <property type="entry name" value="Cul2-RING_E3_ligase_SR"/>
</dbReference>
<feature type="repeat" description="ANK" evidence="1">
    <location>
        <begin position="298"/>
        <end position="330"/>
    </location>
</feature>
<evidence type="ECO:0000256" key="1">
    <source>
        <dbReference type="PROSITE-ProRule" id="PRU00023"/>
    </source>
</evidence>
<feature type="repeat" description="ANK" evidence="1">
    <location>
        <begin position="199"/>
        <end position="231"/>
    </location>
</feature>
<name>A0A0G4FQH0_9ALVE</name>
<feature type="repeat" description="ANK" evidence="1">
    <location>
        <begin position="149"/>
        <end position="175"/>
    </location>
</feature>
<dbReference type="InterPro" id="IPR002110">
    <property type="entry name" value="Ankyrin_rpt"/>
</dbReference>
<feature type="repeat" description="ANK" evidence="1">
    <location>
        <begin position="331"/>
        <end position="363"/>
    </location>
</feature>
<sequence>MEDLTASVLFVLGDLARFEDTLTQFVHEVKSKKDVLKSFLPKDLQSAIPSPSPPASPLPDSPSMSRLWELLTDFKKQSRVELNQITNRHYKFDFEKLIDANLQNLTLPFQPISTQTFFTSLKTSKDLATVLKVGVDVNALQPLSSRWARPRTALMLAVIHNNLYAVRTLLRAGADKEVEVPISEQPPTDGPEPTYSAGEGMRALHFACTHGRPEIFRFLVAQGAKVTVTDANNESALHFAAQGSPPDIVEFLLSQGLGVNAKGSKGDTPLLYAACEKDFENAKVLISHGADVNARSTEGETPLLLAASADLLENAKLLVSHGADVNARGTEQETPLLLAASADLLENAKLLVSHGADVNARGTEGETPLLLAASADLLENAKLLVSHGAEVKVMDEWERTILHHAAANWSFEFTEYALEQGISVNALTCDRFNALHMLCLAHDPSARGKEGKKDPVGLKIAQLLVERGVDLHAKDDNGQTARVCAECYLDAWQDCEEDEIVPHEITQFLYEKMGIEY</sequence>
<dbReference type="SUPFAM" id="SSF48403">
    <property type="entry name" value="Ankyrin repeat"/>
    <property type="match status" value="1"/>
</dbReference>
<dbReference type="PROSITE" id="PS50088">
    <property type="entry name" value="ANK_REPEAT"/>
    <property type="match status" value="7"/>
</dbReference>